<evidence type="ECO:0000256" key="1">
    <source>
        <dbReference type="SAM" id="Phobius"/>
    </source>
</evidence>
<proteinExistence type="predicted"/>
<dbReference type="RefSeq" id="WP_236681646.1">
    <property type="nucleotide sequence ID" value="NZ_CP007775.1"/>
</dbReference>
<keyword evidence="1" id="KW-0812">Transmembrane</keyword>
<name>A0A0A8HYP6_CAMLA</name>
<protein>
    <submittedName>
        <fullName evidence="2">Uncharacterized protein</fullName>
    </submittedName>
</protein>
<keyword evidence="1" id="KW-1133">Transmembrane helix</keyword>
<evidence type="ECO:0000313" key="2">
    <source>
        <dbReference type="EMBL" id="AJD01910.1"/>
    </source>
</evidence>
<keyword evidence="1" id="KW-0472">Membrane</keyword>
<evidence type="ECO:0000313" key="3">
    <source>
        <dbReference type="Proteomes" id="UP000031130"/>
    </source>
</evidence>
<dbReference type="KEGG" id="cln:UPTC3659_1071"/>
<feature type="transmembrane region" description="Helical" evidence="1">
    <location>
        <begin position="137"/>
        <end position="154"/>
    </location>
</feature>
<accession>A0A0A8HYP6</accession>
<dbReference type="HOGENOM" id="CLU_005955_0_0_7"/>
<organism evidence="2 3">
    <name type="scientific">Campylobacter lari NCTC 11845</name>
    <dbReference type="NCBI Taxonomy" id="1388749"/>
    <lineage>
        <taxon>Bacteria</taxon>
        <taxon>Pseudomonadati</taxon>
        <taxon>Campylobacterota</taxon>
        <taxon>Epsilonproteobacteria</taxon>
        <taxon>Campylobacterales</taxon>
        <taxon>Campylobacteraceae</taxon>
        <taxon>Campylobacter</taxon>
    </lineage>
</organism>
<dbReference type="Proteomes" id="UP000031130">
    <property type="component" value="Chromosome"/>
</dbReference>
<gene>
    <name evidence="2" type="ORF">UPTC3659_1071</name>
</gene>
<dbReference type="EMBL" id="CP007775">
    <property type="protein sequence ID" value="AJD01910.1"/>
    <property type="molecule type" value="Genomic_DNA"/>
</dbReference>
<reference evidence="2 3" key="1">
    <citation type="journal article" date="2014" name="Genome Biol. Evol.">
        <title>Comparative Genomics of the Campylobacter lari Group.</title>
        <authorList>
            <person name="Miller W.G."/>
            <person name="Yee E."/>
            <person name="Chapman M.H."/>
            <person name="Smith T.P."/>
            <person name="Bono J.L."/>
            <person name="Huynh S."/>
            <person name="Parker C.T."/>
            <person name="Vandamme P."/>
            <person name="Luong K."/>
            <person name="Korlach J."/>
        </authorList>
    </citation>
    <scope>NUCLEOTIDE SEQUENCE [LARGE SCALE GENOMIC DNA]</scope>
    <source>
        <strain evidence="3">RM3659</strain>
    </source>
</reference>
<sequence>MNANENNTSVHNENNTTINIKESIKEALREGQEIVENSRDATGEISNTSHFLGNIFNLSPNSPTKETLQPYIQKVQVIIDKVDNKLKITEYTLEYINNGDITKVLVKLGEEVIQDFVLKKGLDISKEIALILSRGKIIFGIIIFAGGSVISYYFSENIKELAKKLLINTQDLLNKIADKIKPPVVCPSNSITPNGQCIDHPNDFFQKLINPFSLFTPRPYPSYSKQYELALAKKKELITKTSIASTTYNFIDEEYLKNIQDLKEQEKIIEQEEQKYQFDLKLYKEDNRIKNEIFNSLFKSLNEKLSFQLKQEKNTFLNSNQSLSIIANKQYLLKTLNLQDINNINIDSKPYLLKALYFCEDYVLYDKDKQALFDENTIKELEFNSSFYTIFISHKNKLNDTYLNARKELYKSIDEFKRLGFKDLEHAYQTYMSSFIINEELNSKDKTINKNENKEINKNLNQESDTKESINFKELSLNLKQENNTKENTDTIIKNTNFNNETSLKTKQSNTIIDDIKEDFKIVSYHLKNLSHFILENKDKNKKLIFFDNASSMSNLLHLYENNCDIFVKDESLIDIALLEQNYNLDFNKLKTRVFFYEKLLLGAKEDEIFSFNDEKINYYLKYDENNLYALKDLNITYDYYHCKIKNYVLAKNSLNIKLEPKKISKHYAYDDLNHQDLNLTHNNTSIINNTATSNYISLIIQDEHGKAIDNASISIKGYDHEKLIKQSVLKLKTNKEGKIRFDREKDFSNCHSFKVRLKDNKAYLAKPLQDSKRIFNNYINHKIGLILRFKNKDYFKYDGFYLYHFKGKDLIASYMARSGVAKADNLKPSNKQIAFSFYQDIKDKTTKKKAYFYYDDESIKDKFGSLPEGKYYFKINEINYNKQPDFLKDYPFSIGKTWGKYCVRLYTDKECSKSFKEIEISNPNNEKEKSKNKESMSKGDLYLYNINEKGEFGSNGSIGIVNGVLFEDLLKHLSYIVNEEELLCELEVKYPQRLNNKIVFASNNIDLNTSFAPGTYISLQLEKESDEKLKWAFVECESKEKLDLLLHDCNGYIDEKNLKVLFENDDLIYNESYEDNVLSFCLPISRSNEPKEDIQDYKYYIVLFAYSSEKTIPNLEDHYIIIDMSFRVGVGDDDSVREGVLGGKNNTNNSNLAKDIIYTNYIFSVLEAIDFLKTCCKLQEKNKTNNNIFFKTYPQLAGKIAYIYYRFDLANEEFIKSVKDGDEYIKKREKFYIVASEVYNKNPIHKLAFEKNQNEDINIEIIEDFLKNFAKRLNINEKDLPIITNSPNSGDSGTYDFVNNILSLNLKAYSIDLIDTIIHEFRHFYISHININSNNSLERLLFLNTVNLYIQWNYHDIFNAYNKKCLLFDSVEHGTKKCFIDETYYESRKKIVVTKDKKKNLTDSPLYFIQPSERDARITAGKFREKIGII</sequence>